<keyword evidence="4" id="KW-1185">Reference proteome</keyword>
<dbReference type="Gene3D" id="3.40.50.1820">
    <property type="entry name" value="alpha/beta hydrolase"/>
    <property type="match status" value="1"/>
</dbReference>
<evidence type="ECO:0000256" key="1">
    <source>
        <dbReference type="ARBA" id="ARBA00022801"/>
    </source>
</evidence>
<dbReference type="PANTHER" id="PTHR48081:SF8">
    <property type="entry name" value="ALPHA_BETA HYDROLASE FOLD-3 DOMAIN-CONTAINING PROTEIN-RELATED"/>
    <property type="match status" value="1"/>
</dbReference>
<dbReference type="InterPro" id="IPR050300">
    <property type="entry name" value="GDXG_lipolytic_enzyme"/>
</dbReference>
<dbReference type="EMBL" id="JABCIY010000177">
    <property type="protein sequence ID" value="KAF7189930.1"/>
    <property type="molecule type" value="Genomic_DNA"/>
</dbReference>
<dbReference type="Proteomes" id="UP000660729">
    <property type="component" value="Unassembled WGS sequence"/>
</dbReference>
<dbReference type="GO" id="GO:0016787">
    <property type="term" value="F:hydrolase activity"/>
    <property type="evidence" value="ECO:0007669"/>
    <property type="project" value="UniProtKB-KW"/>
</dbReference>
<dbReference type="OrthoDB" id="433474at2759"/>
<dbReference type="Pfam" id="PF07859">
    <property type="entry name" value="Abhydrolase_3"/>
    <property type="match status" value="1"/>
</dbReference>
<protein>
    <submittedName>
        <fullName evidence="3">Carboxylesterase NlhH</fullName>
    </submittedName>
</protein>
<dbReference type="InterPro" id="IPR029058">
    <property type="entry name" value="AB_hydrolase_fold"/>
</dbReference>
<comment type="caution">
    <text evidence="3">The sequence shown here is derived from an EMBL/GenBank/DDBJ whole genome shotgun (WGS) entry which is preliminary data.</text>
</comment>
<keyword evidence="1" id="KW-0378">Hydrolase</keyword>
<dbReference type="AlphaFoldDB" id="A0A8H6RDM7"/>
<gene>
    <name evidence="3" type="ORF">HII31_08752</name>
</gene>
<dbReference type="SUPFAM" id="SSF53474">
    <property type="entry name" value="alpha/beta-Hydrolases"/>
    <property type="match status" value="1"/>
</dbReference>
<proteinExistence type="predicted"/>
<sequence>MAVQAPGRLGDPSLNVATDPRTQPALAAIMKAMQLDGNQDHGFPGTDFDSIHAGMADVSAMIGGLYNTIPLDLPEDKNEAEIASSSVTIDGQDGHKIKLTVVKPKAATGLLPGIVYIHGGGMVINDTDSPVHNRWIKSLALQGTVAIMVDFRNAYTPEKYNPFPTGLNDCVAAVRYVAAHRADFGIDKFIVQGESGGANLSFATALRANREGWVDEIAGVYGYVPYISGGYGWSDERKYRETPSQKENEGYFLSAPMQAGMAWYYSPKKGELEDPLAWPYHATEADLKGLPTHAISVDELDGLRDDGIQYFRKLLKAGVSVSCDQNLGVVHGAALIFRQALPEVNKKQIRSVAAFAKQQCL</sequence>
<evidence type="ECO:0000313" key="3">
    <source>
        <dbReference type="EMBL" id="KAF7189930.1"/>
    </source>
</evidence>
<accession>A0A8H6RDM7</accession>
<reference evidence="3" key="1">
    <citation type="submission" date="2020-04" db="EMBL/GenBank/DDBJ databases">
        <title>Draft genome resource of the tomato pathogen Pseudocercospora fuligena.</title>
        <authorList>
            <person name="Zaccaron A."/>
        </authorList>
    </citation>
    <scope>NUCLEOTIDE SEQUENCE</scope>
    <source>
        <strain evidence="3">PF001</strain>
    </source>
</reference>
<evidence type="ECO:0000259" key="2">
    <source>
        <dbReference type="Pfam" id="PF07859"/>
    </source>
</evidence>
<dbReference type="PANTHER" id="PTHR48081">
    <property type="entry name" value="AB HYDROLASE SUPERFAMILY PROTEIN C4A8.06C"/>
    <property type="match status" value="1"/>
</dbReference>
<organism evidence="3 4">
    <name type="scientific">Pseudocercospora fuligena</name>
    <dbReference type="NCBI Taxonomy" id="685502"/>
    <lineage>
        <taxon>Eukaryota</taxon>
        <taxon>Fungi</taxon>
        <taxon>Dikarya</taxon>
        <taxon>Ascomycota</taxon>
        <taxon>Pezizomycotina</taxon>
        <taxon>Dothideomycetes</taxon>
        <taxon>Dothideomycetidae</taxon>
        <taxon>Mycosphaerellales</taxon>
        <taxon>Mycosphaerellaceae</taxon>
        <taxon>Pseudocercospora</taxon>
    </lineage>
</organism>
<evidence type="ECO:0000313" key="4">
    <source>
        <dbReference type="Proteomes" id="UP000660729"/>
    </source>
</evidence>
<feature type="domain" description="Alpha/beta hydrolase fold-3" evidence="2">
    <location>
        <begin position="114"/>
        <end position="333"/>
    </location>
</feature>
<name>A0A8H6RDM7_9PEZI</name>
<dbReference type="InterPro" id="IPR013094">
    <property type="entry name" value="AB_hydrolase_3"/>
</dbReference>